<keyword evidence="8" id="KW-1185">Reference proteome</keyword>
<evidence type="ECO:0000256" key="1">
    <source>
        <dbReference type="ARBA" id="ARBA00004141"/>
    </source>
</evidence>
<protein>
    <submittedName>
        <fullName evidence="9">Peptide transporter 3</fullName>
    </submittedName>
</protein>
<feature type="transmembrane region" description="Helical" evidence="7">
    <location>
        <begin position="255"/>
        <end position="275"/>
    </location>
</feature>
<evidence type="ECO:0000256" key="5">
    <source>
        <dbReference type="ARBA" id="ARBA00022989"/>
    </source>
</evidence>
<feature type="transmembrane region" description="Helical" evidence="7">
    <location>
        <begin position="287"/>
        <end position="306"/>
    </location>
</feature>
<keyword evidence="3 7" id="KW-0812">Transmembrane</keyword>
<dbReference type="Proteomes" id="UP000095283">
    <property type="component" value="Unplaced"/>
</dbReference>
<keyword evidence="4" id="KW-0813">Transport</keyword>
<dbReference type="Pfam" id="PF00854">
    <property type="entry name" value="PTR2"/>
    <property type="match status" value="1"/>
</dbReference>
<keyword evidence="6 7" id="KW-0472">Membrane</keyword>
<dbReference type="GO" id="GO:0016020">
    <property type="term" value="C:membrane"/>
    <property type="evidence" value="ECO:0007669"/>
    <property type="project" value="UniProtKB-SubCell"/>
</dbReference>
<dbReference type="PANTHER" id="PTHR11654">
    <property type="entry name" value="OLIGOPEPTIDE TRANSPORTER-RELATED"/>
    <property type="match status" value="1"/>
</dbReference>
<name>A0A1I7WVH8_HETBA</name>
<comment type="similarity">
    <text evidence="2">Belongs to the major facilitator superfamily. Proton-dependent oligopeptide transporter (POT/PTR) (TC 2.A.17) family.</text>
</comment>
<keyword evidence="5 7" id="KW-1133">Transmembrane helix</keyword>
<comment type="subcellular location">
    <subcellularLocation>
        <location evidence="1">Membrane</location>
        <topology evidence="1">Multi-pass membrane protein</topology>
    </subcellularLocation>
</comment>
<accession>A0A1I7WVH8</accession>
<sequence>MSGGNLERITEFEIPSKKTSVPITRLMILIMIHNHMVMSNYGSMICRKCFIYTRIYKQSRIEVMLFVVISTDYFTTTSSGISYPTIMFSTDESIFPEFEIFSFAALVYHAFTCLAYLSPLLGSLLADSYLGRFKHDFMYLFVCLESVLCCMKFCQTDGLLYFIKSKKEKRKSVNENNYSKSSKPVSHWLDRASPDHSTEMIQAVKSFVNVAVIFGPLVFFWALFDQQGSTWVLQARRLDGRIGWLTVLPEQINTLNPLIVLIMVPIFEAFVYPAAKKVFKVTPLRKMAIGGLLTALAFVMAGVLQLEVNKTMEEPPADDRIYLQRVGNASNVHGFSLKGEGLINGGNLPSGRTDLASGMYTIETSDKVHKSINLTTK</sequence>
<keyword evidence="4" id="KW-0653">Protein transport</keyword>
<organism evidence="8 9">
    <name type="scientific">Heterorhabditis bacteriophora</name>
    <name type="common">Entomopathogenic nematode worm</name>
    <dbReference type="NCBI Taxonomy" id="37862"/>
    <lineage>
        <taxon>Eukaryota</taxon>
        <taxon>Metazoa</taxon>
        <taxon>Ecdysozoa</taxon>
        <taxon>Nematoda</taxon>
        <taxon>Chromadorea</taxon>
        <taxon>Rhabditida</taxon>
        <taxon>Rhabditina</taxon>
        <taxon>Rhabditomorpha</taxon>
        <taxon>Strongyloidea</taxon>
        <taxon>Heterorhabditidae</taxon>
        <taxon>Heterorhabditis</taxon>
    </lineage>
</organism>
<reference evidence="9" key="1">
    <citation type="submission" date="2016-11" db="UniProtKB">
        <authorList>
            <consortium name="WormBaseParasite"/>
        </authorList>
    </citation>
    <scope>IDENTIFICATION</scope>
</reference>
<evidence type="ECO:0000313" key="8">
    <source>
        <dbReference type="Proteomes" id="UP000095283"/>
    </source>
</evidence>
<dbReference type="InterPro" id="IPR000109">
    <property type="entry name" value="POT_fam"/>
</dbReference>
<dbReference type="GO" id="GO:0022857">
    <property type="term" value="F:transmembrane transporter activity"/>
    <property type="evidence" value="ECO:0007669"/>
    <property type="project" value="InterPro"/>
</dbReference>
<keyword evidence="4" id="KW-0571">Peptide transport</keyword>
<evidence type="ECO:0000313" key="9">
    <source>
        <dbReference type="WBParaSite" id="Hba_09167"/>
    </source>
</evidence>
<dbReference type="Gene3D" id="1.20.1250.20">
    <property type="entry name" value="MFS general substrate transporter like domains"/>
    <property type="match status" value="2"/>
</dbReference>
<proteinExistence type="inferred from homology"/>
<evidence type="ECO:0000256" key="6">
    <source>
        <dbReference type="ARBA" id="ARBA00023136"/>
    </source>
</evidence>
<evidence type="ECO:0000256" key="2">
    <source>
        <dbReference type="ARBA" id="ARBA00005982"/>
    </source>
</evidence>
<evidence type="ECO:0000256" key="7">
    <source>
        <dbReference type="SAM" id="Phobius"/>
    </source>
</evidence>
<evidence type="ECO:0000256" key="4">
    <source>
        <dbReference type="ARBA" id="ARBA00022856"/>
    </source>
</evidence>
<evidence type="ECO:0000256" key="3">
    <source>
        <dbReference type="ARBA" id="ARBA00022692"/>
    </source>
</evidence>
<dbReference type="WBParaSite" id="Hba_09167">
    <property type="protein sequence ID" value="Hba_09167"/>
    <property type="gene ID" value="Hba_09167"/>
</dbReference>
<dbReference type="InterPro" id="IPR036259">
    <property type="entry name" value="MFS_trans_sf"/>
</dbReference>
<dbReference type="GO" id="GO:0015833">
    <property type="term" value="P:peptide transport"/>
    <property type="evidence" value="ECO:0007669"/>
    <property type="project" value="UniProtKB-KW"/>
</dbReference>
<dbReference type="AlphaFoldDB" id="A0A1I7WVH8"/>
<feature type="transmembrane region" description="Helical" evidence="7">
    <location>
        <begin position="206"/>
        <end position="224"/>
    </location>
</feature>
<feature type="transmembrane region" description="Helical" evidence="7">
    <location>
        <begin position="98"/>
        <end position="117"/>
    </location>
</feature>